<keyword evidence="4 9" id="KW-0645">Protease</keyword>
<evidence type="ECO:0000256" key="7">
    <source>
        <dbReference type="ARBA" id="ARBA00022833"/>
    </source>
</evidence>
<feature type="binding site" evidence="9 11">
    <location>
        <position position="142"/>
    </location>
    <ligand>
        <name>Zn(2+)</name>
        <dbReference type="ChEBI" id="CHEBI:29105"/>
        <label>2</label>
    </ligand>
</feature>
<comment type="caution">
    <text evidence="13">The sequence shown here is derived from an EMBL/GenBank/DDBJ whole genome shotgun (WGS) entry which is preliminary data.</text>
</comment>
<feature type="active site" description="Proton acceptor" evidence="9 10">
    <location>
        <position position="176"/>
    </location>
</feature>
<dbReference type="InterPro" id="IPR011650">
    <property type="entry name" value="Peptidase_M20_dimer"/>
</dbReference>
<evidence type="ECO:0000313" key="13">
    <source>
        <dbReference type="EMBL" id="GKH03613.1"/>
    </source>
</evidence>
<keyword evidence="6 9" id="KW-0378">Hydrolase</keyword>
<dbReference type="PROSITE" id="PS00759">
    <property type="entry name" value="ARGE_DAPE_CPG2_2"/>
    <property type="match status" value="1"/>
</dbReference>
<dbReference type="Pfam" id="PF07687">
    <property type="entry name" value="M20_dimer"/>
    <property type="match status" value="1"/>
</dbReference>
<dbReference type="InterPro" id="IPR010161">
    <property type="entry name" value="Peptidase_M20B"/>
</dbReference>
<dbReference type="Pfam" id="PF01546">
    <property type="entry name" value="Peptidase_M20"/>
    <property type="match status" value="1"/>
</dbReference>
<evidence type="ECO:0000256" key="10">
    <source>
        <dbReference type="PIRSR" id="PIRSR037215-1"/>
    </source>
</evidence>
<evidence type="ECO:0000256" key="3">
    <source>
        <dbReference type="ARBA" id="ARBA00022438"/>
    </source>
</evidence>
<comment type="cofactor">
    <cofactor evidence="9 11">
        <name>Zn(2+)</name>
        <dbReference type="ChEBI" id="CHEBI:29105"/>
    </cofactor>
    <text evidence="9 11">Binds 2 Zn(2+) ions per subunit.</text>
</comment>
<dbReference type="InterPro" id="IPR001261">
    <property type="entry name" value="ArgE/DapE_CS"/>
</dbReference>
<feature type="binding site" evidence="9 11">
    <location>
        <position position="381"/>
    </location>
    <ligand>
        <name>Zn(2+)</name>
        <dbReference type="ChEBI" id="CHEBI:29105"/>
        <label>2</label>
    </ligand>
</feature>
<dbReference type="GO" id="GO:0008270">
    <property type="term" value="F:zinc ion binding"/>
    <property type="evidence" value="ECO:0007669"/>
    <property type="project" value="UniProtKB-UniRule"/>
</dbReference>
<accession>A0AA37JQU1</accession>
<protein>
    <recommendedName>
        <fullName evidence="9">Peptidase T</fullName>
        <ecNumber evidence="9">3.4.11.4</ecNumber>
    </recommendedName>
    <alternativeName>
        <fullName evidence="9">Aminotripeptidase</fullName>
        <shortName evidence="9">Tripeptidase</shortName>
    </alternativeName>
    <alternativeName>
        <fullName evidence="9">Tripeptide aminopeptidase</fullName>
    </alternativeName>
</protein>
<evidence type="ECO:0000256" key="6">
    <source>
        <dbReference type="ARBA" id="ARBA00022801"/>
    </source>
</evidence>
<dbReference type="HAMAP" id="MF_00550">
    <property type="entry name" value="Aminopeptidase_M20"/>
    <property type="match status" value="1"/>
</dbReference>
<gene>
    <name evidence="9 13" type="primary">pepT</name>
    <name evidence="13" type="ORF">CE91St55_55940</name>
</gene>
<keyword evidence="5 9" id="KW-0479">Metal-binding</keyword>
<evidence type="ECO:0000256" key="4">
    <source>
        <dbReference type="ARBA" id="ARBA00022670"/>
    </source>
</evidence>
<comment type="similarity">
    <text evidence="2 9">Belongs to the peptidase M20B family.</text>
</comment>
<dbReference type="Gene3D" id="3.30.70.360">
    <property type="match status" value="1"/>
</dbReference>
<evidence type="ECO:0000256" key="1">
    <source>
        <dbReference type="ARBA" id="ARBA00000870"/>
    </source>
</evidence>
<keyword evidence="9" id="KW-0963">Cytoplasm</keyword>
<dbReference type="SUPFAM" id="SSF53187">
    <property type="entry name" value="Zn-dependent exopeptidases"/>
    <property type="match status" value="1"/>
</dbReference>
<dbReference type="NCBIfam" id="TIGR01882">
    <property type="entry name" value="peptidase-T"/>
    <property type="match status" value="1"/>
</dbReference>
<dbReference type="GO" id="GO:0045148">
    <property type="term" value="F:tripeptide aminopeptidase activity"/>
    <property type="evidence" value="ECO:0007669"/>
    <property type="project" value="UniProtKB-UniRule"/>
</dbReference>
<feature type="binding site" evidence="9 11">
    <location>
        <position position="142"/>
    </location>
    <ligand>
        <name>Zn(2+)</name>
        <dbReference type="ChEBI" id="CHEBI:29105"/>
        <label>1</label>
    </ligand>
</feature>
<keyword evidence="3 9" id="KW-0031">Aminopeptidase</keyword>
<dbReference type="GO" id="GO:0006508">
    <property type="term" value="P:proteolysis"/>
    <property type="evidence" value="ECO:0007669"/>
    <property type="project" value="UniProtKB-UniRule"/>
</dbReference>
<evidence type="ECO:0000256" key="11">
    <source>
        <dbReference type="PIRSR" id="PIRSR037215-2"/>
    </source>
</evidence>
<dbReference type="InterPro" id="IPR002933">
    <property type="entry name" value="Peptidase_M20"/>
</dbReference>
<comment type="subcellular location">
    <subcellularLocation>
        <location evidence="9">Cytoplasm</location>
    </subcellularLocation>
</comment>
<dbReference type="SUPFAM" id="SSF55031">
    <property type="entry name" value="Bacterial exopeptidase dimerisation domain"/>
    <property type="match status" value="1"/>
</dbReference>
<evidence type="ECO:0000256" key="2">
    <source>
        <dbReference type="ARBA" id="ARBA00009692"/>
    </source>
</evidence>
<dbReference type="PIRSF" id="PIRSF037215">
    <property type="entry name" value="Peptidase_M20B"/>
    <property type="match status" value="1"/>
</dbReference>
<evidence type="ECO:0000256" key="8">
    <source>
        <dbReference type="ARBA" id="ARBA00023049"/>
    </source>
</evidence>
<dbReference type="CDD" id="cd03892">
    <property type="entry name" value="M20_peptT"/>
    <property type="match status" value="1"/>
</dbReference>
<evidence type="ECO:0000313" key="14">
    <source>
        <dbReference type="Proteomes" id="UP001055091"/>
    </source>
</evidence>
<dbReference type="GO" id="GO:0005737">
    <property type="term" value="C:cytoplasm"/>
    <property type="evidence" value="ECO:0007669"/>
    <property type="project" value="UniProtKB-SubCell"/>
</dbReference>
<dbReference type="PANTHER" id="PTHR42994:SF1">
    <property type="entry name" value="PEPTIDASE T"/>
    <property type="match status" value="1"/>
</dbReference>
<name>A0AA37JQU1_9FIRM</name>
<dbReference type="Proteomes" id="UP001055091">
    <property type="component" value="Unassembled WGS sequence"/>
</dbReference>
<dbReference type="EC" id="3.4.11.4" evidence="9"/>
<comment type="function">
    <text evidence="9">Cleaves the N-terminal amino acid of tripeptides.</text>
</comment>
<dbReference type="PROSITE" id="PS00758">
    <property type="entry name" value="ARGE_DAPE_CPG2_1"/>
    <property type="match status" value="1"/>
</dbReference>
<dbReference type="GO" id="GO:0008237">
    <property type="term" value="F:metallopeptidase activity"/>
    <property type="evidence" value="ECO:0007669"/>
    <property type="project" value="UniProtKB-KW"/>
</dbReference>
<reference evidence="13" key="1">
    <citation type="submission" date="2022-01" db="EMBL/GenBank/DDBJ databases">
        <title>Novel bile acid biosynthetic pathways are enriched in the microbiome of centenarians.</title>
        <authorList>
            <person name="Sato Y."/>
            <person name="Atarashi K."/>
            <person name="Plichta R.D."/>
            <person name="Arai Y."/>
            <person name="Sasajima S."/>
            <person name="Kearney M.S."/>
            <person name="Suda W."/>
            <person name="Takeshita K."/>
            <person name="Sasaki T."/>
            <person name="Okamoto S."/>
            <person name="Skelly N.A."/>
            <person name="Okamura Y."/>
            <person name="Vlamakis H."/>
            <person name="Li Y."/>
            <person name="Tanoue T."/>
            <person name="Takei H."/>
            <person name="Nittono H."/>
            <person name="Narushima S."/>
            <person name="Irie J."/>
            <person name="Itoh H."/>
            <person name="Moriya K."/>
            <person name="Sugiura Y."/>
            <person name="Suematsu M."/>
            <person name="Moritoki N."/>
            <person name="Shibata S."/>
            <person name="Littman R.D."/>
            <person name="Fischbach A.M."/>
            <person name="Uwamino Y."/>
            <person name="Inoue T."/>
            <person name="Honda A."/>
            <person name="Hattori M."/>
            <person name="Murai T."/>
            <person name="Xavier J.R."/>
            <person name="Hirose N."/>
            <person name="Honda K."/>
        </authorList>
    </citation>
    <scope>NUCLEOTIDE SEQUENCE</scope>
    <source>
        <strain evidence="13">CE91-St55</strain>
    </source>
</reference>
<dbReference type="AlphaFoldDB" id="A0AA37JQU1"/>
<feature type="domain" description="Peptidase M20 dimerisation" evidence="12">
    <location>
        <begin position="208"/>
        <end position="311"/>
    </location>
</feature>
<evidence type="ECO:0000259" key="12">
    <source>
        <dbReference type="Pfam" id="PF07687"/>
    </source>
</evidence>
<dbReference type="NCBIfam" id="NF009920">
    <property type="entry name" value="PRK13381.1"/>
    <property type="match status" value="1"/>
</dbReference>
<dbReference type="EMBL" id="BQNJ01000002">
    <property type="protein sequence ID" value="GKH03613.1"/>
    <property type="molecule type" value="Genomic_DNA"/>
</dbReference>
<proteinExistence type="inferred from homology"/>
<feature type="active site" evidence="9 10">
    <location>
        <position position="81"/>
    </location>
</feature>
<evidence type="ECO:0000256" key="5">
    <source>
        <dbReference type="ARBA" id="ARBA00022723"/>
    </source>
</evidence>
<feature type="binding site" evidence="9 11">
    <location>
        <position position="177"/>
    </location>
    <ligand>
        <name>Zn(2+)</name>
        <dbReference type="ChEBI" id="CHEBI:29105"/>
        <label>2</label>
    </ligand>
</feature>
<evidence type="ECO:0000256" key="9">
    <source>
        <dbReference type="HAMAP-Rule" id="MF_00550"/>
    </source>
</evidence>
<organism evidence="13 14">
    <name type="scientific">Hungatella hathewayi</name>
    <dbReference type="NCBI Taxonomy" id="154046"/>
    <lineage>
        <taxon>Bacteria</taxon>
        <taxon>Bacillati</taxon>
        <taxon>Bacillota</taxon>
        <taxon>Clostridia</taxon>
        <taxon>Lachnospirales</taxon>
        <taxon>Lachnospiraceae</taxon>
        <taxon>Hungatella</taxon>
    </lineage>
</organism>
<dbReference type="PANTHER" id="PTHR42994">
    <property type="entry name" value="PEPTIDASE T"/>
    <property type="match status" value="1"/>
</dbReference>
<keyword evidence="8 9" id="KW-0482">Metalloprotease</keyword>
<dbReference type="GO" id="GO:0043171">
    <property type="term" value="P:peptide catabolic process"/>
    <property type="evidence" value="ECO:0007669"/>
    <property type="project" value="UniProtKB-UniRule"/>
</dbReference>
<comment type="catalytic activity">
    <reaction evidence="1 9">
        <text>Release of the N-terminal residue from a tripeptide.</text>
        <dbReference type="EC" id="3.4.11.4"/>
    </reaction>
</comment>
<dbReference type="NCBIfam" id="NF003976">
    <property type="entry name" value="PRK05469.1"/>
    <property type="match status" value="1"/>
</dbReference>
<feature type="binding site" evidence="9 11">
    <location>
        <position position="79"/>
    </location>
    <ligand>
        <name>Zn(2+)</name>
        <dbReference type="ChEBI" id="CHEBI:29105"/>
        <label>1</label>
    </ligand>
</feature>
<keyword evidence="7 9" id="KW-0862">Zinc</keyword>
<dbReference type="Gene3D" id="3.40.630.10">
    <property type="entry name" value="Zn peptidases"/>
    <property type="match status" value="1"/>
</dbReference>
<feature type="binding site" evidence="9 11">
    <location>
        <position position="199"/>
    </location>
    <ligand>
        <name>Zn(2+)</name>
        <dbReference type="ChEBI" id="CHEBI:29105"/>
        <label>1</label>
    </ligand>
</feature>
<sequence length="409" mass="45336">MMSEVLNHFLKYISYDTQSKEDVEVIPSTEKQRVLAEVLAEELRAMHAQDVRVDQNSYVYATIPATMDKKVPVLGFIAHMDTAPAYSGAGVRPQIVKQYDGGDILMNQKTGLTMKTADFPDLLNYRGQDIITTDGTTLLGADDKAGVAEIMAMAEYLLAHPEIPHGTIRIGFTPDEEVGHGADLFDVAGFAADAAYTVDGGALGELEYENFNAASAKVNIHGSSIHPGSSKGKMRNAILIAMEFHNMLPVFENPMYTEGYEGFFHLDTMTGSVEEAHLDYIIRDFDEKKFAEKKEFITRVAAYLNERYGKGTVELELKESYRNMKAIIEPHIYLIDIAKAAMEETGIEPIVTPIRGGTDGARLSYMGLPCPNLCTGGHNFHGKYEFIPVQSMEKVVELLLKIVEKFAER</sequence>
<dbReference type="InterPro" id="IPR036264">
    <property type="entry name" value="Bact_exopeptidase_dim_dom"/>
</dbReference>